<evidence type="ECO:0000256" key="1">
    <source>
        <dbReference type="ARBA" id="ARBA00023172"/>
    </source>
</evidence>
<dbReference type="AlphaFoldDB" id="A0A6A6E0T0"/>
<dbReference type="InterPro" id="IPR052925">
    <property type="entry name" value="Phage_Integrase-like_Recomb"/>
</dbReference>
<dbReference type="GO" id="GO:0015074">
    <property type="term" value="P:DNA integration"/>
    <property type="evidence" value="ECO:0007669"/>
    <property type="project" value="InterPro"/>
</dbReference>
<proteinExistence type="predicted"/>
<dbReference type="OrthoDB" id="5398365at2759"/>
<dbReference type="PANTHER" id="PTHR34605">
    <property type="entry name" value="PHAGE_INTEGRASE DOMAIN-CONTAINING PROTEIN"/>
    <property type="match status" value="1"/>
</dbReference>
<accession>A0A6A6E0T0</accession>
<dbReference type="InterPro" id="IPR002104">
    <property type="entry name" value="Integrase_catalytic"/>
</dbReference>
<keyword evidence="4" id="KW-1185">Reference proteome</keyword>
<dbReference type="EMBL" id="ML994633">
    <property type="protein sequence ID" value="KAF2185541.1"/>
    <property type="molecule type" value="Genomic_DNA"/>
</dbReference>
<organism evidence="3 4">
    <name type="scientific">Zopfia rhizophila CBS 207.26</name>
    <dbReference type="NCBI Taxonomy" id="1314779"/>
    <lineage>
        <taxon>Eukaryota</taxon>
        <taxon>Fungi</taxon>
        <taxon>Dikarya</taxon>
        <taxon>Ascomycota</taxon>
        <taxon>Pezizomycotina</taxon>
        <taxon>Dothideomycetes</taxon>
        <taxon>Dothideomycetes incertae sedis</taxon>
        <taxon>Zopfiaceae</taxon>
        <taxon>Zopfia</taxon>
    </lineage>
</organism>
<dbReference type="Gene3D" id="1.10.443.10">
    <property type="entry name" value="Intergrase catalytic core"/>
    <property type="match status" value="1"/>
</dbReference>
<keyword evidence="1" id="KW-0233">DNA recombination</keyword>
<feature type="domain" description="Tyr recombinase" evidence="2">
    <location>
        <begin position="72"/>
        <end position="287"/>
    </location>
</feature>
<dbReference type="Proteomes" id="UP000800200">
    <property type="component" value="Unassembled WGS sequence"/>
</dbReference>
<evidence type="ECO:0000313" key="4">
    <source>
        <dbReference type="Proteomes" id="UP000800200"/>
    </source>
</evidence>
<gene>
    <name evidence="3" type="ORF">K469DRAFT_687868</name>
</gene>
<dbReference type="InterPro" id="IPR013762">
    <property type="entry name" value="Integrase-like_cat_sf"/>
</dbReference>
<dbReference type="PROSITE" id="PS51898">
    <property type="entry name" value="TYR_RECOMBINASE"/>
    <property type="match status" value="1"/>
</dbReference>
<protein>
    <recommendedName>
        <fullName evidence="2">Tyr recombinase domain-containing protein</fullName>
    </recommendedName>
</protein>
<name>A0A6A6E0T0_9PEZI</name>
<dbReference type="InterPro" id="IPR011010">
    <property type="entry name" value="DNA_brk_join_enz"/>
</dbReference>
<evidence type="ECO:0000259" key="2">
    <source>
        <dbReference type="PROSITE" id="PS51898"/>
    </source>
</evidence>
<evidence type="ECO:0000313" key="3">
    <source>
        <dbReference type="EMBL" id="KAF2185541.1"/>
    </source>
</evidence>
<dbReference type="SUPFAM" id="SSF56349">
    <property type="entry name" value="DNA breaking-rejoining enzymes"/>
    <property type="match status" value="1"/>
</dbReference>
<dbReference type="GO" id="GO:0003677">
    <property type="term" value="F:DNA binding"/>
    <property type="evidence" value="ECO:0007669"/>
    <property type="project" value="InterPro"/>
</dbReference>
<dbReference type="GO" id="GO:0006310">
    <property type="term" value="P:DNA recombination"/>
    <property type="evidence" value="ECO:0007669"/>
    <property type="project" value="UniProtKB-KW"/>
</dbReference>
<sequence length="310" mass="36374">MRAAASYYYVCELGCESSVFTDCGNGKWVGNPCNSTFVKRYMRSLKRQKVRDGETQESVRAITSRKLEELLRFNANFPRFASIQRNPDTPHGRTWAGWRQRLMMSLMYAISFMCLLRLDEVLNIKVGNFRIHAEDKGKLELVLDFRKTHQTGEVEPFFLYFTEKEPWLNVPALLYEWLEVSGITEGYIFCSFFTSDQPKLTLDKTKKLHSTVFLNDFRRNLYEIGEDMWLYGGHSFRRGGAQYFIHNRGWNIRKLCHYGGWSPEFDSTTIVRYIIGVFDEVGRRREDYLDPDYQGGEECPHCGRTCDHLM</sequence>
<dbReference type="PANTHER" id="PTHR34605:SF4">
    <property type="entry name" value="DNA ADENINE METHYLTRANSFERASE"/>
    <property type="match status" value="1"/>
</dbReference>
<reference evidence="3" key="1">
    <citation type="journal article" date="2020" name="Stud. Mycol.">
        <title>101 Dothideomycetes genomes: a test case for predicting lifestyles and emergence of pathogens.</title>
        <authorList>
            <person name="Haridas S."/>
            <person name="Albert R."/>
            <person name="Binder M."/>
            <person name="Bloem J."/>
            <person name="Labutti K."/>
            <person name="Salamov A."/>
            <person name="Andreopoulos B."/>
            <person name="Baker S."/>
            <person name="Barry K."/>
            <person name="Bills G."/>
            <person name="Bluhm B."/>
            <person name="Cannon C."/>
            <person name="Castanera R."/>
            <person name="Culley D."/>
            <person name="Daum C."/>
            <person name="Ezra D."/>
            <person name="Gonzalez J."/>
            <person name="Henrissat B."/>
            <person name="Kuo A."/>
            <person name="Liang C."/>
            <person name="Lipzen A."/>
            <person name="Lutzoni F."/>
            <person name="Magnuson J."/>
            <person name="Mondo S."/>
            <person name="Nolan M."/>
            <person name="Ohm R."/>
            <person name="Pangilinan J."/>
            <person name="Park H.-J."/>
            <person name="Ramirez L."/>
            <person name="Alfaro M."/>
            <person name="Sun H."/>
            <person name="Tritt A."/>
            <person name="Yoshinaga Y."/>
            <person name="Zwiers L.-H."/>
            <person name="Turgeon B."/>
            <person name="Goodwin S."/>
            <person name="Spatafora J."/>
            <person name="Crous P."/>
            <person name="Grigoriev I."/>
        </authorList>
    </citation>
    <scope>NUCLEOTIDE SEQUENCE</scope>
    <source>
        <strain evidence="3">CBS 207.26</strain>
    </source>
</reference>